<name>A0A0A9ESA7_ARUDO</name>
<reference evidence="1" key="2">
    <citation type="journal article" date="2015" name="Data Brief">
        <title>Shoot transcriptome of the giant reed, Arundo donax.</title>
        <authorList>
            <person name="Barrero R.A."/>
            <person name="Guerrero F.D."/>
            <person name="Moolhuijzen P."/>
            <person name="Goolsby J.A."/>
            <person name="Tidwell J."/>
            <person name="Bellgard S.E."/>
            <person name="Bellgard M.I."/>
        </authorList>
    </citation>
    <scope>NUCLEOTIDE SEQUENCE</scope>
    <source>
        <tissue evidence="1">Shoot tissue taken approximately 20 cm above the soil surface</tissue>
    </source>
</reference>
<proteinExistence type="predicted"/>
<sequence>MERQMARMELKLVYVVASSPKKTCHFNFKHSIKVLAKKEYIFLSKACYFNISILESTPEK</sequence>
<evidence type="ECO:0000313" key="1">
    <source>
        <dbReference type="EMBL" id="JAE00766.1"/>
    </source>
</evidence>
<organism evidence="1">
    <name type="scientific">Arundo donax</name>
    <name type="common">Giant reed</name>
    <name type="synonym">Donax arundinaceus</name>
    <dbReference type="NCBI Taxonomy" id="35708"/>
    <lineage>
        <taxon>Eukaryota</taxon>
        <taxon>Viridiplantae</taxon>
        <taxon>Streptophyta</taxon>
        <taxon>Embryophyta</taxon>
        <taxon>Tracheophyta</taxon>
        <taxon>Spermatophyta</taxon>
        <taxon>Magnoliopsida</taxon>
        <taxon>Liliopsida</taxon>
        <taxon>Poales</taxon>
        <taxon>Poaceae</taxon>
        <taxon>PACMAD clade</taxon>
        <taxon>Arundinoideae</taxon>
        <taxon>Arundineae</taxon>
        <taxon>Arundo</taxon>
    </lineage>
</organism>
<dbReference type="AlphaFoldDB" id="A0A0A9ESA7"/>
<protein>
    <submittedName>
        <fullName evidence="1">Uncharacterized protein</fullName>
    </submittedName>
</protein>
<accession>A0A0A9ESA7</accession>
<reference evidence="1" key="1">
    <citation type="submission" date="2014-09" db="EMBL/GenBank/DDBJ databases">
        <authorList>
            <person name="Magalhaes I.L.F."/>
            <person name="Oliveira U."/>
            <person name="Santos F.R."/>
            <person name="Vidigal T.H.D.A."/>
            <person name="Brescovit A.D."/>
            <person name="Santos A.J."/>
        </authorList>
    </citation>
    <scope>NUCLEOTIDE SEQUENCE</scope>
    <source>
        <tissue evidence="1">Shoot tissue taken approximately 20 cm above the soil surface</tissue>
    </source>
</reference>
<dbReference type="EMBL" id="GBRH01197130">
    <property type="protein sequence ID" value="JAE00766.1"/>
    <property type="molecule type" value="Transcribed_RNA"/>
</dbReference>